<feature type="domain" description="3'-5' exonuclease" evidence="3">
    <location>
        <begin position="55"/>
        <end position="240"/>
    </location>
</feature>
<keyword evidence="2" id="KW-0378">Hydrolase</keyword>
<dbReference type="FunFam" id="3.30.420.10:FF:000054">
    <property type="entry name" value="Werner Syndrome-like exonuclease"/>
    <property type="match status" value="1"/>
</dbReference>
<dbReference type="InterPro" id="IPR036397">
    <property type="entry name" value="RNaseH_sf"/>
</dbReference>
<evidence type="ECO:0000256" key="1">
    <source>
        <dbReference type="ARBA" id="ARBA00022722"/>
    </source>
</evidence>
<dbReference type="GO" id="GO:0005634">
    <property type="term" value="C:nucleus"/>
    <property type="evidence" value="ECO:0007669"/>
    <property type="project" value="TreeGrafter"/>
</dbReference>
<dbReference type="GO" id="GO:0005737">
    <property type="term" value="C:cytoplasm"/>
    <property type="evidence" value="ECO:0007669"/>
    <property type="project" value="TreeGrafter"/>
</dbReference>
<evidence type="ECO:0000313" key="5">
    <source>
        <dbReference type="Proteomes" id="UP001140206"/>
    </source>
</evidence>
<dbReference type="EMBL" id="JAMFTS010000001">
    <property type="protein sequence ID" value="KAJ4806736.1"/>
    <property type="molecule type" value="Genomic_DNA"/>
</dbReference>
<gene>
    <name evidence="4" type="ORF">LUZ62_019302</name>
</gene>
<dbReference type="SUPFAM" id="SSF53098">
    <property type="entry name" value="Ribonuclease H-like"/>
    <property type="match status" value="1"/>
</dbReference>
<proteinExistence type="predicted"/>
<evidence type="ECO:0000259" key="3">
    <source>
        <dbReference type="SMART" id="SM00474"/>
    </source>
</evidence>
<evidence type="ECO:0000256" key="2">
    <source>
        <dbReference type="ARBA" id="ARBA00022801"/>
    </source>
</evidence>
<dbReference type="PANTHER" id="PTHR13620">
    <property type="entry name" value="3-5 EXONUCLEASE"/>
    <property type="match status" value="1"/>
</dbReference>
<dbReference type="SMART" id="SM00474">
    <property type="entry name" value="35EXOc"/>
    <property type="match status" value="1"/>
</dbReference>
<reference evidence="4" key="1">
    <citation type="submission" date="2022-08" db="EMBL/GenBank/DDBJ databases">
        <authorList>
            <person name="Marques A."/>
        </authorList>
    </citation>
    <scope>NUCLEOTIDE SEQUENCE</scope>
    <source>
        <strain evidence="4">RhyPub2mFocal</strain>
        <tissue evidence="4">Leaves</tissue>
    </source>
</reference>
<dbReference type="GO" id="GO:0003676">
    <property type="term" value="F:nucleic acid binding"/>
    <property type="evidence" value="ECO:0007669"/>
    <property type="project" value="InterPro"/>
</dbReference>
<dbReference type="Proteomes" id="UP001140206">
    <property type="component" value="Chromosome 1"/>
</dbReference>
<evidence type="ECO:0000313" key="4">
    <source>
        <dbReference type="EMBL" id="KAJ4806736.1"/>
    </source>
</evidence>
<dbReference type="InterPro" id="IPR002562">
    <property type="entry name" value="3'-5'_exonuclease_dom"/>
</dbReference>
<keyword evidence="1" id="KW-0540">Nuclease</keyword>
<dbReference type="CDD" id="cd06141">
    <property type="entry name" value="WRN_exo"/>
    <property type="match status" value="1"/>
</dbReference>
<protein>
    <recommendedName>
        <fullName evidence="3">3'-5' exonuclease domain-containing protein</fullName>
    </recommendedName>
</protein>
<keyword evidence="5" id="KW-1185">Reference proteome</keyword>
<sequence>MKEKKYILSDYDSLSTSEKLKTPLLSLSRKGMATGIYQNDDEETFTVTFPAHDILTTVTSSGAVAANWIATTRQLNQQRPDQLIVGLDLEWRPTFQRGADANFTALIQLCVDQRCLIFQIIHADVIPDELSEFLSDARFRFVGVGIDADVAKLEEDYELTVANPVDLRVLAAEKMDRPELSTAGLATLVKEIMGLRMSKPRHIRASEWDRERLTLHQIKYACADAFASFEIGRRLFYDEI</sequence>
<dbReference type="GO" id="GO:0008408">
    <property type="term" value="F:3'-5' exonuclease activity"/>
    <property type="evidence" value="ECO:0007669"/>
    <property type="project" value="InterPro"/>
</dbReference>
<dbReference type="PANTHER" id="PTHR13620:SF105">
    <property type="entry name" value="OS01G0737700 PROTEIN"/>
    <property type="match status" value="1"/>
</dbReference>
<dbReference type="InterPro" id="IPR012337">
    <property type="entry name" value="RNaseH-like_sf"/>
</dbReference>
<comment type="caution">
    <text evidence="4">The sequence shown here is derived from an EMBL/GenBank/DDBJ whole genome shotgun (WGS) entry which is preliminary data.</text>
</comment>
<dbReference type="InterPro" id="IPR051132">
    <property type="entry name" value="3-5_Exonuclease_domain"/>
</dbReference>
<accession>A0AAV8GS90</accession>
<dbReference type="GO" id="GO:0006139">
    <property type="term" value="P:nucleobase-containing compound metabolic process"/>
    <property type="evidence" value="ECO:0007669"/>
    <property type="project" value="InterPro"/>
</dbReference>
<dbReference type="Gene3D" id="3.30.420.10">
    <property type="entry name" value="Ribonuclease H-like superfamily/Ribonuclease H"/>
    <property type="match status" value="1"/>
</dbReference>
<dbReference type="AlphaFoldDB" id="A0AAV8GS90"/>
<organism evidence="4 5">
    <name type="scientific">Rhynchospora pubera</name>
    <dbReference type="NCBI Taxonomy" id="906938"/>
    <lineage>
        <taxon>Eukaryota</taxon>
        <taxon>Viridiplantae</taxon>
        <taxon>Streptophyta</taxon>
        <taxon>Embryophyta</taxon>
        <taxon>Tracheophyta</taxon>
        <taxon>Spermatophyta</taxon>
        <taxon>Magnoliopsida</taxon>
        <taxon>Liliopsida</taxon>
        <taxon>Poales</taxon>
        <taxon>Cyperaceae</taxon>
        <taxon>Cyperoideae</taxon>
        <taxon>Rhynchosporeae</taxon>
        <taxon>Rhynchospora</taxon>
    </lineage>
</organism>
<name>A0AAV8GS90_9POAL</name>
<dbReference type="Pfam" id="PF01612">
    <property type="entry name" value="DNA_pol_A_exo1"/>
    <property type="match status" value="1"/>
</dbReference>